<evidence type="ECO:0000256" key="7">
    <source>
        <dbReference type="SAM" id="MobiDB-lite"/>
    </source>
</evidence>
<feature type="region of interest" description="Disordered" evidence="7">
    <location>
        <begin position="624"/>
        <end position="661"/>
    </location>
</feature>
<feature type="domain" description="Clathrin/coatomer adaptor adaptin-like N-terminal" evidence="8">
    <location>
        <begin position="14"/>
        <end position="531"/>
    </location>
</feature>
<comment type="caution">
    <text evidence="9">The sequence shown here is derived from an EMBL/GenBank/DDBJ whole genome shotgun (WGS) entry which is preliminary data.</text>
</comment>
<protein>
    <recommendedName>
        <fullName evidence="6">AP complex subunit beta</fullName>
    </recommendedName>
</protein>
<dbReference type="InterPro" id="IPR011989">
    <property type="entry name" value="ARM-like"/>
</dbReference>
<keyword evidence="5 6" id="KW-0472">Membrane</keyword>
<dbReference type="OrthoDB" id="10254310at2759"/>
<feature type="compositionally biased region" description="Polar residues" evidence="7">
    <location>
        <begin position="652"/>
        <end position="661"/>
    </location>
</feature>
<keyword evidence="10" id="KW-1185">Reference proteome</keyword>
<dbReference type="InterPro" id="IPR016342">
    <property type="entry name" value="AP_complex_bsu_1_2_4"/>
</dbReference>
<gene>
    <name evidence="9" type="primary">AP2B1</name>
    <name evidence="9" type="ORF">DFQ27_007632</name>
</gene>
<dbReference type="Gene3D" id="1.25.10.10">
    <property type="entry name" value="Leucine-rich Repeat Variant"/>
    <property type="match status" value="1"/>
</dbReference>
<dbReference type="EMBL" id="JAAAJB010000604">
    <property type="protein sequence ID" value="KAG0253159.1"/>
    <property type="molecule type" value="Genomic_DNA"/>
</dbReference>
<comment type="similarity">
    <text evidence="2 6">Belongs to the adaptor complexes large subunit family.</text>
</comment>
<accession>A0A9P6PVV1</accession>
<evidence type="ECO:0000313" key="10">
    <source>
        <dbReference type="Proteomes" id="UP000807716"/>
    </source>
</evidence>
<evidence type="ECO:0000256" key="3">
    <source>
        <dbReference type="ARBA" id="ARBA00022448"/>
    </source>
</evidence>
<keyword evidence="4 6" id="KW-0653">Protein transport</keyword>
<dbReference type="GO" id="GO:0030117">
    <property type="term" value="C:membrane coat"/>
    <property type="evidence" value="ECO:0007669"/>
    <property type="project" value="InterPro"/>
</dbReference>
<feature type="region of interest" description="Disordered" evidence="7">
    <location>
        <begin position="694"/>
        <end position="717"/>
    </location>
</feature>
<dbReference type="InterPro" id="IPR016024">
    <property type="entry name" value="ARM-type_fold"/>
</dbReference>
<dbReference type="GO" id="GO:0012505">
    <property type="term" value="C:endomembrane system"/>
    <property type="evidence" value="ECO:0007669"/>
    <property type="project" value="UniProtKB-SubCell"/>
</dbReference>
<sequence length="717" mass="81535">MSDAKFFQRGKIHELRLELNSDKKDRNHTKKKQTLKKIVANMTMGNDMSSLHPDVVACMAIPVLEIKKMVYLFLVNYAKSKPEMALAAIPTFMRDVEDPNPLIRALAIRTMGYIHVDKVIACLLTPLRHCMRDQDPYVRKTAAVCVAKLFMQDRHLVENAGFIDGLRDMLLDSNPSVVANAIAALTEISERSDHIQLKLNISIASKLVTALNECSEWGQTYILEALMFVVPQEAGEAEMLAERIAPRLQHANSAVVLSAVKVICYLMNYMQRDEEIVNMCKKLSPPLVTLLSNGPEVQYVALRNILLVIQRHPDILKHDIKVFFCKYNDPIYVKMAKLEIMFRLASEQNVVQVLSELKEYATEVDVDFVRKAVRSIGRLAVKIESTAQRCVEALLELIQTKVNYVVQESIVVIKDIFRKYPNQYESIIGILCENLDNLDEPEAKAAMIWIIGQYADRIENSDELLDDFLYTFLEETVEVQLALLTATVKLFIKRPTAGQDLVPKVLKWATENVDNPDLRDRGYIYWRLLSTDVAAAKAVVLSEKPHISTETDNMDPALLEELLLHIDSLAAIYHKAPTTFIPHCKPRFLIPSPVLRRQARLPRMNSAQELLAEAQFYQQQQEQLQQQQQQQRNPQQLLGGFGEGQDVDEVTSKVSSPPQHQRLSYLEQSFDQVAEASIGNKDYYEQRVNVDNPYRADTTTSQAKNTSNVDDLMSFDL</sequence>
<evidence type="ECO:0000256" key="4">
    <source>
        <dbReference type="ARBA" id="ARBA00022927"/>
    </source>
</evidence>
<dbReference type="GO" id="GO:0006886">
    <property type="term" value="P:intracellular protein transport"/>
    <property type="evidence" value="ECO:0007669"/>
    <property type="project" value="InterPro"/>
</dbReference>
<feature type="compositionally biased region" description="Low complexity" evidence="7">
    <location>
        <begin position="624"/>
        <end position="638"/>
    </location>
</feature>
<evidence type="ECO:0000256" key="2">
    <source>
        <dbReference type="ARBA" id="ARBA00006613"/>
    </source>
</evidence>
<evidence type="ECO:0000256" key="1">
    <source>
        <dbReference type="ARBA" id="ARBA00004308"/>
    </source>
</evidence>
<dbReference type="InterPro" id="IPR026739">
    <property type="entry name" value="AP_beta"/>
</dbReference>
<evidence type="ECO:0000256" key="5">
    <source>
        <dbReference type="ARBA" id="ARBA00023136"/>
    </source>
</evidence>
<feature type="compositionally biased region" description="Polar residues" evidence="7">
    <location>
        <begin position="697"/>
        <end position="709"/>
    </location>
</feature>
<dbReference type="SUPFAM" id="SSF48371">
    <property type="entry name" value="ARM repeat"/>
    <property type="match status" value="1"/>
</dbReference>
<dbReference type="Pfam" id="PF01602">
    <property type="entry name" value="Adaptin_N"/>
    <property type="match status" value="1"/>
</dbReference>
<evidence type="ECO:0000313" key="9">
    <source>
        <dbReference type="EMBL" id="KAG0253159.1"/>
    </source>
</evidence>
<proteinExistence type="inferred from homology"/>
<dbReference type="GO" id="GO:0016192">
    <property type="term" value="P:vesicle-mediated transport"/>
    <property type="evidence" value="ECO:0007669"/>
    <property type="project" value="InterPro"/>
</dbReference>
<dbReference type="AlphaFoldDB" id="A0A9P6PVV1"/>
<organism evidence="9 10">
    <name type="scientific">Actinomortierella ambigua</name>
    <dbReference type="NCBI Taxonomy" id="1343610"/>
    <lineage>
        <taxon>Eukaryota</taxon>
        <taxon>Fungi</taxon>
        <taxon>Fungi incertae sedis</taxon>
        <taxon>Mucoromycota</taxon>
        <taxon>Mortierellomycotina</taxon>
        <taxon>Mortierellomycetes</taxon>
        <taxon>Mortierellales</taxon>
        <taxon>Mortierellaceae</taxon>
        <taxon>Actinomortierella</taxon>
    </lineage>
</organism>
<evidence type="ECO:0000256" key="6">
    <source>
        <dbReference type="PIRNR" id="PIRNR002291"/>
    </source>
</evidence>
<dbReference type="PANTHER" id="PTHR11134">
    <property type="entry name" value="ADAPTOR COMPLEX SUBUNIT BETA FAMILY MEMBER"/>
    <property type="match status" value="1"/>
</dbReference>
<comment type="function">
    <text evidence="6">Adaptins are components of the adaptor complexes which link clathrin to receptors in coated vesicles. Clathrin-associated protein complexes are believed to interact with the cytoplasmic tails of membrane proteins, leading to their selection and concentration.</text>
</comment>
<dbReference type="GO" id="GO:0030276">
    <property type="term" value="F:clathrin binding"/>
    <property type="evidence" value="ECO:0007669"/>
    <property type="project" value="InterPro"/>
</dbReference>
<dbReference type="InterPro" id="IPR002553">
    <property type="entry name" value="Clathrin/coatomer_adapt-like_N"/>
</dbReference>
<dbReference type="Proteomes" id="UP000807716">
    <property type="component" value="Unassembled WGS sequence"/>
</dbReference>
<evidence type="ECO:0000259" key="8">
    <source>
        <dbReference type="Pfam" id="PF01602"/>
    </source>
</evidence>
<dbReference type="FunFam" id="1.25.10.10:FF:000044">
    <property type="entry name" value="AP complex subunit beta"/>
    <property type="match status" value="1"/>
</dbReference>
<comment type="subcellular location">
    <subcellularLocation>
        <location evidence="1">Endomembrane system</location>
    </subcellularLocation>
</comment>
<reference evidence="9" key="1">
    <citation type="journal article" date="2020" name="Fungal Divers.">
        <title>Resolving the Mortierellaceae phylogeny through synthesis of multi-gene phylogenetics and phylogenomics.</title>
        <authorList>
            <person name="Vandepol N."/>
            <person name="Liber J."/>
            <person name="Desiro A."/>
            <person name="Na H."/>
            <person name="Kennedy M."/>
            <person name="Barry K."/>
            <person name="Grigoriev I.V."/>
            <person name="Miller A.N."/>
            <person name="O'Donnell K."/>
            <person name="Stajich J.E."/>
            <person name="Bonito G."/>
        </authorList>
    </citation>
    <scope>NUCLEOTIDE SEQUENCE</scope>
    <source>
        <strain evidence="9">BC1065</strain>
    </source>
</reference>
<keyword evidence="3 6" id="KW-0813">Transport</keyword>
<dbReference type="PIRSF" id="PIRSF002291">
    <property type="entry name" value="AP_complex_beta"/>
    <property type="match status" value="1"/>
</dbReference>
<name>A0A9P6PVV1_9FUNG</name>